<dbReference type="Gene3D" id="3.30.70.260">
    <property type="match status" value="1"/>
</dbReference>
<dbReference type="PROSITE" id="PS51671">
    <property type="entry name" value="ACT"/>
    <property type="match status" value="1"/>
</dbReference>
<comment type="cofactor">
    <cofactor evidence="1">
        <name>pyridoxal 5'-phosphate</name>
        <dbReference type="ChEBI" id="CHEBI:597326"/>
    </cofactor>
</comment>
<dbReference type="InterPro" id="IPR036052">
    <property type="entry name" value="TrpB-like_PALP_sf"/>
</dbReference>
<dbReference type="Gene3D" id="3.40.50.1100">
    <property type="match status" value="2"/>
</dbReference>
<keyword evidence="8" id="KW-1185">Reference proteome</keyword>
<comment type="caution">
    <text evidence="7">The sequence shown here is derived from an EMBL/GenBank/DDBJ whole genome shotgun (WGS) entry which is preliminary data.</text>
</comment>
<evidence type="ECO:0000256" key="1">
    <source>
        <dbReference type="ARBA" id="ARBA00001933"/>
    </source>
</evidence>
<dbReference type="RefSeq" id="WP_152576136.1">
    <property type="nucleotide sequence ID" value="NZ_JAATJI010000001.1"/>
</dbReference>
<evidence type="ECO:0000313" key="8">
    <source>
        <dbReference type="Proteomes" id="UP000481327"/>
    </source>
</evidence>
<dbReference type="InterPro" id="IPR001926">
    <property type="entry name" value="TrpB-like_PALP"/>
</dbReference>
<dbReference type="InterPro" id="IPR050147">
    <property type="entry name" value="Ser/Thr_Dehydratase"/>
</dbReference>
<dbReference type="PANTHER" id="PTHR48078:SF6">
    <property type="entry name" value="L-THREONINE DEHYDRATASE CATABOLIC TDCB"/>
    <property type="match status" value="1"/>
</dbReference>
<dbReference type="InterPro" id="IPR002912">
    <property type="entry name" value="ACT_dom"/>
</dbReference>
<comment type="similarity">
    <text evidence="2">Belongs to the serine/threonine dehydratase family.</text>
</comment>
<dbReference type="NCBIfam" id="NF005600">
    <property type="entry name" value="PRK07334.1"/>
    <property type="match status" value="1"/>
</dbReference>
<name>A0A7C9GUK9_9SPHN</name>
<dbReference type="OrthoDB" id="9811476at2"/>
<comment type="catalytic activity">
    <reaction evidence="5">
        <text>L-serine = pyruvate + NH4(+)</text>
        <dbReference type="Rhea" id="RHEA:19169"/>
        <dbReference type="ChEBI" id="CHEBI:15361"/>
        <dbReference type="ChEBI" id="CHEBI:28938"/>
        <dbReference type="ChEBI" id="CHEBI:33384"/>
        <dbReference type="EC" id="4.3.1.17"/>
    </reaction>
</comment>
<reference evidence="7 8" key="1">
    <citation type="submission" date="2019-09" db="EMBL/GenBank/DDBJ databases">
        <title>Polymorphobacter sp. isolated from a lake in China.</title>
        <authorList>
            <person name="Liu Z."/>
        </authorList>
    </citation>
    <scope>NUCLEOTIDE SEQUENCE [LARGE SCALE GENOMIC DNA]</scope>
    <source>
        <strain evidence="7 8">D40P</strain>
    </source>
</reference>
<dbReference type="AlphaFoldDB" id="A0A7C9GUK9"/>
<feature type="domain" description="ACT" evidence="6">
    <location>
        <begin position="337"/>
        <end position="414"/>
    </location>
</feature>
<sequence length="414" mass="44505">MTVPAPLATADLPITYADVEAAARAIDGAIIKTPCLRSQTLSDLTGADVWLKFENLQFTAAYKERGALNKLLSLTPEERKRGVIAASAGNHAQGLAYHARRLGIPATIVMPKFAPVVKVQQTEGHGAHVVLFGESFDEASAHSHEIAAKRGLVYVPPFDDALVMAGQGTVGLEMLDAVPDLDTLIVPIGGGGLISGIATVAKARNPAIEVIGVQAELYPSMHALLHGETRICDGDTLAEGIAVKVPGKLTSQVVRALVDDILLVGERDLEHAVSLLLTIEKTVVEGAGAAGLAALLANPRRFRGAKIGLVLCGGNIDTRLLANVLLRELARSGRLARLRIRLKDRPGQLFEVARIFDQQQVNILEVYHQRVFTNLPAKGLITDIECETRDREHLNRLVEALRAAAYEVRMIELD</sequence>
<accession>A0A7C9GUK9</accession>
<dbReference type="CDD" id="cd01562">
    <property type="entry name" value="Thr-dehyd"/>
    <property type="match status" value="1"/>
</dbReference>
<dbReference type="EC" id="4.3.1.19" evidence="7"/>
<evidence type="ECO:0000256" key="4">
    <source>
        <dbReference type="ARBA" id="ARBA00023239"/>
    </source>
</evidence>
<dbReference type="Pfam" id="PF01842">
    <property type="entry name" value="ACT"/>
    <property type="match status" value="1"/>
</dbReference>
<dbReference type="GO" id="GO:0006567">
    <property type="term" value="P:L-threonine catabolic process"/>
    <property type="evidence" value="ECO:0007669"/>
    <property type="project" value="InterPro"/>
</dbReference>
<dbReference type="InterPro" id="IPR005789">
    <property type="entry name" value="Thr_deHydtase_catblc"/>
</dbReference>
<dbReference type="NCBIfam" id="TIGR01127">
    <property type="entry name" value="ilvA_1Cterm"/>
    <property type="match status" value="1"/>
</dbReference>
<keyword evidence="4 7" id="KW-0456">Lyase</keyword>
<dbReference type="InterPro" id="IPR044561">
    <property type="entry name" value="ACT_ThrD-II-like"/>
</dbReference>
<gene>
    <name evidence="7" type="ORF">F3168_00035</name>
</gene>
<dbReference type="SUPFAM" id="SSF53686">
    <property type="entry name" value="Tryptophan synthase beta subunit-like PLP-dependent enzymes"/>
    <property type="match status" value="1"/>
</dbReference>
<protein>
    <submittedName>
        <fullName evidence="7">Threonine ammonia-lyase</fullName>
        <ecNumber evidence="7">4.3.1.19</ecNumber>
    </submittedName>
</protein>
<evidence type="ECO:0000259" key="6">
    <source>
        <dbReference type="PROSITE" id="PS51671"/>
    </source>
</evidence>
<evidence type="ECO:0000313" key="7">
    <source>
        <dbReference type="EMBL" id="MQT15654.1"/>
    </source>
</evidence>
<evidence type="ECO:0000256" key="3">
    <source>
        <dbReference type="ARBA" id="ARBA00022898"/>
    </source>
</evidence>
<dbReference type="PANTHER" id="PTHR48078">
    <property type="entry name" value="THREONINE DEHYDRATASE, MITOCHONDRIAL-RELATED"/>
    <property type="match status" value="1"/>
</dbReference>
<dbReference type="GO" id="GO:0006565">
    <property type="term" value="P:L-serine catabolic process"/>
    <property type="evidence" value="ECO:0007669"/>
    <property type="project" value="TreeGrafter"/>
</dbReference>
<organism evidence="7 8">
    <name type="scientific">Sandarakinorhabdus fusca</name>
    <dbReference type="NCBI Taxonomy" id="1439888"/>
    <lineage>
        <taxon>Bacteria</taxon>
        <taxon>Pseudomonadati</taxon>
        <taxon>Pseudomonadota</taxon>
        <taxon>Alphaproteobacteria</taxon>
        <taxon>Sphingomonadales</taxon>
        <taxon>Sphingosinicellaceae</taxon>
        <taxon>Sandarakinorhabdus</taxon>
    </lineage>
</organism>
<dbReference type="FunFam" id="3.40.50.1100:FF:000007">
    <property type="entry name" value="L-threonine dehydratase catabolic TdcB"/>
    <property type="match status" value="1"/>
</dbReference>
<proteinExistence type="inferred from homology"/>
<dbReference type="CDD" id="cd04886">
    <property type="entry name" value="ACT_ThrD-II-like"/>
    <property type="match status" value="1"/>
</dbReference>
<dbReference type="GO" id="GO:0003941">
    <property type="term" value="F:L-serine ammonia-lyase activity"/>
    <property type="evidence" value="ECO:0007669"/>
    <property type="project" value="UniProtKB-EC"/>
</dbReference>
<dbReference type="Pfam" id="PF00291">
    <property type="entry name" value="PALP"/>
    <property type="match status" value="1"/>
</dbReference>
<dbReference type="GO" id="GO:0004794">
    <property type="term" value="F:threonine deaminase activity"/>
    <property type="evidence" value="ECO:0007669"/>
    <property type="project" value="UniProtKB-EC"/>
</dbReference>
<evidence type="ECO:0000256" key="2">
    <source>
        <dbReference type="ARBA" id="ARBA00010869"/>
    </source>
</evidence>
<evidence type="ECO:0000256" key="5">
    <source>
        <dbReference type="ARBA" id="ARBA00049406"/>
    </source>
</evidence>
<keyword evidence="3" id="KW-0663">Pyridoxal phosphate</keyword>
<dbReference type="EMBL" id="WIOL01000001">
    <property type="protein sequence ID" value="MQT15654.1"/>
    <property type="molecule type" value="Genomic_DNA"/>
</dbReference>
<dbReference type="GO" id="GO:0009097">
    <property type="term" value="P:isoleucine biosynthetic process"/>
    <property type="evidence" value="ECO:0007669"/>
    <property type="project" value="TreeGrafter"/>
</dbReference>
<dbReference type="Proteomes" id="UP000481327">
    <property type="component" value="Unassembled WGS sequence"/>
</dbReference>